<dbReference type="InterPro" id="IPR043129">
    <property type="entry name" value="ATPase_NBD"/>
</dbReference>
<dbReference type="SUPFAM" id="SSF53067">
    <property type="entry name" value="Actin-like ATPase domain"/>
    <property type="match status" value="2"/>
</dbReference>
<dbReference type="AlphaFoldDB" id="A0A0F9RF11"/>
<protein>
    <submittedName>
        <fullName evidence="3">Uncharacterized protein</fullName>
    </submittedName>
</protein>
<sequence>MAAVSSTLGIDFGTSNSAAGYMVDGKAQLIQVEGEETTLPTALFFDNEEKRIIFGREAQEALIGGDDGRYMRALKSLLGTPLMRESRVLLGKRMDFIAIVARFLAELKKRAETSAGQSFDRVLSGRPVMFHSSDETRNAQALVDLTECYELAGFKDVRFMAEPEAAALANCKVLEPGDLGLVVDIGGGTSDFTLFRQEGDAGIHILASKGVRIGGTDFDRGLSLEHVMPQLGMGSHIKHVFGSETHTAPHAVFTDLATWQKIPFLYTREQRRAAQDLATYAVEPLLLNRLVKVLEDELGHDLAFAVESGKIAANNPDASAPPEIKLDVLERGLYIPLPAAMMAATLTSMATDIAQIATALAVQAEVNTSDVNKLIFVGGSSMMAVVERAMRNAFPQAEIHRGAAMTAIVDGLVLASPHAFTSERR</sequence>
<proteinExistence type="predicted"/>
<organism evidence="3">
    <name type="scientific">marine sediment metagenome</name>
    <dbReference type="NCBI Taxonomy" id="412755"/>
    <lineage>
        <taxon>unclassified sequences</taxon>
        <taxon>metagenomes</taxon>
        <taxon>ecological metagenomes</taxon>
    </lineage>
</organism>
<dbReference type="Gene3D" id="3.30.420.40">
    <property type="match status" value="2"/>
</dbReference>
<dbReference type="GO" id="GO:0140662">
    <property type="term" value="F:ATP-dependent protein folding chaperone"/>
    <property type="evidence" value="ECO:0007669"/>
    <property type="project" value="InterPro"/>
</dbReference>
<evidence type="ECO:0000256" key="1">
    <source>
        <dbReference type="ARBA" id="ARBA00022741"/>
    </source>
</evidence>
<reference evidence="3" key="1">
    <citation type="journal article" date="2015" name="Nature">
        <title>Complex archaea that bridge the gap between prokaryotes and eukaryotes.</title>
        <authorList>
            <person name="Spang A."/>
            <person name="Saw J.H."/>
            <person name="Jorgensen S.L."/>
            <person name="Zaremba-Niedzwiedzka K."/>
            <person name="Martijn J."/>
            <person name="Lind A.E."/>
            <person name="van Eijk R."/>
            <person name="Schleper C."/>
            <person name="Guy L."/>
            <person name="Ettema T.J."/>
        </authorList>
    </citation>
    <scope>NUCLEOTIDE SEQUENCE</scope>
</reference>
<evidence type="ECO:0000256" key="2">
    <source>
        <dbReference type="ARBA" id="ARBA00022840"/>
    </source>
</evidence>
<evidence type="ECO:0000313" key="3">
    <source>
        <dbReference type="EMBL" id="KKN48197.1"/>
    </source>
</evidence>
<dbReference type="PANTHER" id="PTHR19375">
    <property type="entry name" value="HEAT SHOCK PROTEIN 70KDA"/>
    <property type="match status" value="1"/>
</dbReference>
<dbReference type="Pfam" id="PF00012">
    <property type="entry name" value="HSP70"/>
    <property type="match status" value="1"/>
</dbReference>
<dbReference type="PROSITE" id="PS00329">
    <property type="entry name" value="HSP70_2"/>
    <property type="match status" value="1"/>
</dbReference>
<name>A0A0F9RF11_9ZZZZ</name>
<gene>
    <name evidence="3" type="ORF">LCGC14_0655440</name>
</gene>
<dbReference type="InterPro" id="IPR013126">
    <property type="entry name" value="Hsp_70_fam"/>
</dbReference>
<keyword evidence="1" id="KW-0547">Nucleotide-binding</keyword>
<dbReference type="GO" id="GO:0005524">
    <property type="term" value="F:ATP binding"/>
    <property type="evidence" value="ECO:0007669"/>
    <property type="project" value="UniProtKB-KW"/>
</dbReference>
<dbReference type="InterPro" id="IPR018181">
    <property type="entry name" value="Heat_shock_70_CS"/>
</dbReference>
<comment type="caution">
    <text evidence="3">The sequence shown here is derived from an EMBL/GenBank/DDBJ whole genome shotgun (WGS) entry which is preliminary data.</text>
</comment>
<accession>A0A0F9RF11</accession>
<dbReference type="EMBL" id="LAZR01001233">
    <property type="protein sequence ID" value="KKN48197.1"/>
    <property type="molecule type" value="Genomic_DNA"/>
</dbReference>
<keyword evidence="2" id="KW-0067">ATP-binding</keyword>